<dbReference type="Proteomes" id="UP001596481">
    <property type="component" value="Unassembled WGS sequence"/>
</dbReference>
<dbReference type="RefSeq" id="WP_390225382.1">
    <property type="nucleotide sequence ID" value="NZ_JBHTAA010000005.1"/>
</dbReference>
<accession>A0ABD5ZJ96</accession>
<keyword evidence="2" id="KW-1185">Reference proteome</keyword>
<evidence type="ECO:0000313" key="1">
    <source>
        <dbReference type="EMBL" id="MFC7205107.1"/>
    </source>
</evidence>
<sequence>MTTDIYRCEIVNSAAIWDLTEFDAAGGLVLQEFFETLEAVLQRPDISSSMFVLSPGLGISKWFFERLSDLLSRVPTYGIQKFAFVGPKIKQAAIRAETRDSPVPVETPDSKQTALDWVAEAV</sequence>
<dbReference type="AlphaFoldDB" id="A0ABD5ZJ96"/>
<comment type="caution">
    <text evidence="1">The sequence shown here is derived from an EMBL/GenBank/DDBJ whole genome shotgun (WGS) entry which is preliminary data.</text>
</comment>
<name>A0ABD5ZJ96_9EURY</name>
<evidence type="ECO:0000313" key="2">
    <source>
        <dbReference type="Proteomes" id="UP001596481"/>
    </source>
</evidence>
<gene>
    <name evidence="1" type="ORF">ACFQJC_16435</name>
</gene>
<proteinExistence type="predicted"/>
<reference evidence="1 2" key="1">
    <citation type="journal article" date="2019" name="Int. J. Syst. Evol. Microbiol.">
        <title>The Global Catalogue of Microorganisms (GCM) 10K type strain sequencing project: providing services to taxonomists for standard genome sequencing and annotation.</title>
        <authorList>
            <consortium name="The Broad Institute Genomics Platform"/>
            <consortium name="The Broad Institute Genome Sequencing Center for Infectious Disease"/>
            <person name="Wu L."/>
            <person name="Ma J."/>
        </authorList>
    </citation>
    <scope>NUCLEOTIDE SEQUENCE [LARGE SCALE GENOMIC DNA]</scope>
    <source>
        <strain evidence="1 2">DSM 29988</strain>
    </source>
</reference>
<protein>
    <submittedName>
        <fullName evidence="1">Uncharacterized protein</fullName>
    </submittedName>
</protein>
<organism evidence="1 2">
    <name type="scientific">Haloferax namakaokahaiae</name>
    <dbReference type="NCBI Taxonomy" id="1748331"/>
    <lineage>
        <taxon>Archaea</taxon>
        <taxon>Methanobacteriati</taxon>
        <taxon>Methanobacteriota</taxon>
        <taxon>Stenosarchaea group</taxon>
        <taxon>Halobacteria</taxon>
        <taxon>Halobacteriales</taxon>
        <taxon>Haloferacaceae</taxon>
        <taxon>Haloferax</taxon>
    </lineage>
</organism>
<dbReference type="EMBL" id="JBHTAA010000005">
    <property type="protein sequence ID" value="MFC7205107.1"/>
    <property type="molecule type" value="Genomic_DNA"/>
</dbReference>